<evidence type="ECO:0000313" key="2">
    <source>
        <dbReference type="Proteomes" id="UP000242913"/>
    </source>
</evidence>
<dbReference type="OrthoDB" id="5875717at2759"/>
<keyword evidence="2" id="KW-1185">Reference proteome</keyword>
<evidence type="ECO:0000313" key="1">
    <source>
        <dbReference type="EMBL" id="OZC05904.1"/>
    </source>
</evidence>
<organism evidence="1 2">
    <name type="scientific">Onchocerca flexuosa</name>
    <dbReference type="NCBI Taxonomy" id="387005"/>
    <lineage>
        <taxon>Eukaryota</taxon>
        <taxon>Metazoa</taxon>
        <taxon>Ecdysozoa</taxon>
        <taxon>Nematoda</taxon>
        <taxon>Chromadorea</taxon>
        <taxon>Rhabditida</taxon>
        <taxon>Spirurina</taxon>
        <taxon>Spiruromorpha</taxon>
        <taxon>Filarioidea</taxon>
        <taxon>Onchocercidae</taxon>
        <taxon>Onchocerca</taxon>
    </lineage>
</organism>
<sequence>MNYQEIKKYRELIGYDEIISNDQKSDNRYSLMNLGRRDEYCAAYDVEYKDGQKIGNPEKVQPNPRKNLRDCLEDCSRQLDQKSSEVLFFMENSGTPHPDNNYVNFLSGRRIIARAHREIKRNSSFVNSKLVSI</sequence>
<reference evidence="1 2" key="1">
    <citation type="submission" date="2015-12" db="EMBL/GenBank/DDBJ databases">
        <title>Draft genome of the nematode, Onchocerca flexuosa.</title>
        <authorList>
            <person name="Mitreva M."/>
        </authorList>
    </citation>
    <scope>NUCLEOTIDE SEQUENCE [LARGE SCALE GENOMIC DNA]</scope>
    <source>
        <strain evidence="1">Red Deer</strain>
    </source>
</reference>
<proteinExistence type="predicted"/>
<dbReference type="EMBL" id="KZ270337">
    <property type="protein sequence ID" value="OZC05904.1"/>
    <property type="molecule type" value="Genomic_DNA"/>
</dbReference>
<protein>
    <submittedName>
        <fullName evidence="1">Uncharacterized protein</fullName>
    </submittedName>
</protein>
<gene>
    <name evidence="1" type="ORF">X798_07118</name>
</gene>
<dbReference type="Proteomes" id="UP000242913">
    <property type="component" value="Unassembled WGS sequence"/>
</dbReference>
<accession>A0A238BLH3</accession>
<dbReference type="AlphaFoldDB" id="A0A238BLH3"/>
<name>A0A238BLH3_9BILA</name>